<dbReference type="Pfam" id="PF04773">
    <property type="entry name" value="FecR"/>
    <property type="match status" value="1"/>
</dbReference>
<evidence type="ECO:0000313" key="3">
    <source>
        <dbReference type="EMBL" id="EDM29578.1"/>
    </source>
</evidence>
<reference evidence="3 4" key="1">
    <citation type="journal article" date="2010" name="J. Bacteriol.">
        <title>Genome sequence of Lentisphaera araneosa HTCC2155T, the type species of the order Lentisphaerales in the phylum Lentisphaerae.</title>
        <authorList>
            <person name="Thrash J.C."/>
            <person name="Cho J.C."/>
            <person name="Vergin K.L."/>
            <person name="Morris R.M."/>
            <person name="Giovannoni S.J."/>
        </authorList>
    </citation>
    <scope>NUCLEOTIDE SEQUENCE [LARGE SCALE GENOMIC DNA]</scope>
    <source>
        <strain evidence="3 4">HTCC2155</strain>
    </source>
</reference>
<keyword evidence="1" id="KW-0472">Membrane</keyword>
<dbReference type="Gene3D" id="2.60.120.1440">
    <property type="match status" value="1"/>
</dbReference>
<dbReference type="SUPFAM" id="SSF49899">
    <property type="entry name" value="Concanavalin A-like lectins/glucanases"/>
    <property type="match status" value="1"/>
</dbReference>
<dbReference type="Pfam" id="PF13385">
    <property type="entry name" value="Laminin_G_3"/>
    <property type="match status" value="1"/>
</dbReference>
<keyword evidence="4" id="KW-1185">Reference proteome</keyword>
<keyword evidence="1" id="KW-1133">Transmembrane helix</keyword>
<dbReference type="Gene3D" id="2.60.120.200">
    <property type="match status" value="1"/>
</dbReference>
<keyword evidence="1" id="KW-0812">Transmembrane</keyword>
<evidence type="ECO:0000313" key="4">
    <source>
        <dbReference type="Proteomes" id="UP000004947"/>
    </source>
</evidence>
<dbReference type="PANTHER" id="PTHR30273:SF2">
    <property type="entry name" value="PROTEIN FECR"/>
    <property type="match status" value="1"/>
</dbReference>
<dbReference type="PANTHER" id="PTHR30273">
    <property type="entry name" value="PERIPLASMIC SIGNAL SENSOR AND SIGMA FACTOR ACTIVATOR FECR-RELATED"/>
    <property type="match status" value="1"/>
</dbReference>
<proteinExistence type="predicted"/>
<feature type="transmembrane region" description="Helical" evidence="1">
    <location>
        <begin position="70"/>
        <end position="86"/>
    </location>
</feature>
<protein>
    <recommendedName>
        <fullName evidence="2">FecR protein domain-containing protein</fullName>
    </recommendedName>
</protein>
<gene>
    <name evidence="3" type="ORF">LNTAR_17548</name>
</gene>
<comment type="caution">
    <text evidence="3">The sequence shown here is derived from an EMBL/GenBank/DDBJ whole genome shotgun (WGS) entry which is preliminary data.</text>
</comment>
<evidence type="ECO:0000259" key="2">
    <source>
        <dbReference type="Pfam" id="PF04773"/>
    </source>
</evidence>
<accession>A6DFJ8</accession>
<dbReference type="Proteomes" id="UP000004947">
    <property type="component" value="Unassembled WGS sequence"/>
</dbReference>
<dbReference type="eggNOG" id="COG3712">
    <property type="taxonomic scope" value="Bacteria"/>
</dbReference>
<dbReference type="STRING" id="313628.LNTAR_17548"/>
<feature type="domain" description="FecR protein" evidence="2">
    <location>
        <begin position="143"/>
        <end position="197"/>
    </location>
</feature>
<dbReference type="InterPro" id="IPR012373">
    <property type="entry name" value="Ferrdict_sens_TM"/>
</dbReference>
<dbReference type="OrthoDB" id="275800at2"/>
<dbReference type="InterPro" id="IPR006860">
    <property type="entry name" value="FecR"/>
</dbReference>
<dbReference type="AlphaFoldDB" id="A6DFJ8"/>
<evidence type="ECO:0000256" key="1">
    <source>
        <dbReference type="SAM" id="Phobius"/>
    </source>
</evidence>
<dbReference type="InterPro" id="IPR013320">
    <property type="entry name" value="ConA-like_dom_sf"/>
</dbReference>
<dbReference type="EMBL" id="ABCK01000001">
    <property type="protein sequence ID" value="EDM29578.1"/>
    <property type="molecule type" value="Genomic_DNA"/>
</dbReference>
<name>A6DFJ8_9BACT</name>
<organism evidence="3 4">
    <name type="scientific">Lentisphaera araneosa HTCC2155</name>
    <dbReference type="NCBI Taxonomy" id="313628"/>
    <lineage>
        <taxon>Bacteria</taxon>
        <taxon>Pseudomonadati</taxon>
        <taxon>Lentisphaerota</taxon>
        <taxon>Lentisphaeria</taxon>
        <taxon>Lentisphaerales</taxon>
        <taxon>Lentisphaeraceae</taxon>
        <taxon>Lentisphaera</taxon>
    </lineage>
</organism>
<sequence length="476" mass="53824">MNNKKELEKLLEALVDNRLEKEDNERLNLLLNEPNLLKIYEDYIELHADLEHRSKKPIVLKKQKKWQRKTWAASLAAILVIAFILQKPKIHGEIINSREAVWQDQTFITKNSYKLITGIAQIKLDKVILTLEAPLELELISSKKVHLKYGNLVARVKKGGEGFELKTNKAKIIDLGTEFCVNASKDKTEVHVSKGKVLSQGSAQQVELNENQGIVYENKIERRIHAQPELFVRALPGSSTENPNYIHWSFDKLQKQEVLSRSQGFDPYPATIHSNPLFTPGVFGNAINFDGDDDFLSTSFPGIEGHSPRTISFWVKIPKNAPIKNAISMLAWGSYKYPGNTFQISWNWNKKEGNFGALRAGLWKGQIVAKNDLRDDQWHHVAIVVYGGSKADVSSHILLYLDGELQTTAQKSVLPIATDTQSDESIKLLMGRDAKNYLLNKDNPKTFLGSLDEVYLFDAALSSEQIRSLQSKNSLH</sequence>
<dbReference type="RefSeq" id="WP_007276700.1">
    <property type="nucleotide sequence ID" value="NZ_ABCK01000001.1"/>
</dbReference>
<dbReference type="GO" id="GO:0016989">
    <property type="term" value="F:sigma factor antagonist activity"/>
    <property type="evidence" value="ECO:0007669"/>
    <property type="project" value="TreeGrafter"/>
</dbReference>